<gene>
    <name evidence="1" type="ordered locus">Bcell_2080</name>
</gene>
<dbReference type="HOGENOM" id="CLU_749352_0_0_9"/>
<dbReference type="Proteomes" id="UP000001401">
    <property type="component" value="Chromosome"/>
</dbReference>
<organism evidence="1 2">
    <name type="scientific">Evansella cellulosilytica (strain ATCC 21833 / DSM 2522 / FERM P-1141 / JCM 9156 / N-4)</name>
    <name type="common">Bacillus cellulosilyticus</name>
    <dbReference type="NCBI Taxonomy" id="649639"/>
    <lineage>
        <taxon>Bacteria</taxon>
        <taxon>Bacillati</taxon>
        <taxon>Bacillota</taxon>
        <taxon>Bacilli</taxon>
        <taxon>Bacillales</taxon>
        <taxon>Bacillaceae</taxon>
        <taxon>Evansella</taxon>
    </lineage>
</organism>
<accession>E6U1H8</accession>
<dbReference type="eggNOG" id="ENOG5030E0W">
    <property type="taxonomic scope" value="Bacteria"/>
</dbReference>
<keyword evidence="2" id="KW-1185">Reference proteome</keyword>
<evidence type="ECO:0000313" key="2">
    <source>
        <dbReference type="Proteomes" id="UP000001401"/>
    </source>
</evidence>
<dbReference type="KEGG" id="bco:Bcell_2080"/>
<dbReference type="Gene3D" id="1.10.10.10">
    <property type="entry name" value="Winged helix-like DNA-binding domain superfamily/Winged helix DNA-binding domain"/>
    <property type="match status" value="1"/>
</dbReference>
<protein>
    <submittedName>
        <fullName evidence="1">Uncharacterized protein</fullName>
    </submittedName>
</protein>
<dbReference type="SUPFAM" id="SSF88659">
    <property type="entry name" value="Sigma3 and sigma4 domains of RNA polymerase sigma factors"/>
    <property type="match status" value="1"/>
</dbReference>
<dbReference type="InterPro" id="IPR013324">
    <property type="entry name" value="RNA_pol_sigma_r3/r4-like"/>
</dbReference>
<dbReference type="InterPro" id="IPR036388">
    <property type="entry name" value="WH-like_DNA-bd_sf"/>
</dbReference>
<name>E6U1H8_EVAC2</name>
<dbReference type="EMBL" id="CP002394">
    <property type="protein sequence ID" value="ADU30341.1"/>
    <property type="molecule type" value="Genomic_DNA"/>
</dbReference>
<dbReference type="AlphaFoldDB" id="E6U1H8"/>
<reference evidence="1" key="1">
    <citation type="submission" date="2010-12" db="EMBL/GenBank/DDBJ databases">
        <title>Complete sequence of Bacillus cellulosilyticus DSM 2522.</title>
        <authorList>
            <consortium name="US DOE Joint Genome Institute"/>
            <person name="Lucas S."/>
            <person name="Copeland A."/>
            <person name="Lapidus A."/>
            <person name="Cheng J.-F."/>
            <person name="Bruce D."/>
            <person name="Goodwin L."/>
            <person name="Pitluck S."/>
            <person name="Chertkov O."/>
            <person name="Detter J.C."/>
            <person name="Han C."/>
            <person name="Tapia R."/>
            <person name="Land M."/>
            <person name="Hauser L."/>
            <person name="Jeffries C."/>
            <person name="Kyrpides N."/>
            <person name="Ivanova N."/>
            <person name="Mikhailova N."/>
            <person name="Brumm P."/>
            <person name="Mead D."/>
            <person name="Woyke T."/>
        </authorList>
    </citation>
    <scope>NUCLEOTIDE SEQUENCE [LARGE SCALE GENOMIC DNA]</scope>
    <source>
        <strain evidence="1">DSM 2522</strain>
    </source>
</reference>
<proteinExistence type="predicted"/>
<dbReference type="RefSeq" id="WP_013488677.1">
    <property type="nucleotide sequence ID" value="NC_014829.1"/>
</dbReference>
<sequence length="369" mass="43917">MEQTFKNLKDYIVAYKNGDEFVLDQLIGKRFVKEKNNQGKYDSIRYLKFNDNKLNHLYNNILNEFRAIDPKILDEYILNVVYKMIESTDITKTPAQIVTYFEKNFRLRVMDEINNANEKVDTVRERKGQCLEDDAEISHYDDFQFDVWKKNESSQYQDFIDHVGGIEKLLTKTQYKIYALKHDQLLTQGKIADDLGMSQENISKQFTRISNIIKKEWIAFKIINALKGNNETYSTILKYLEMIDNITDYTYSDYQVDNTFDFYTYTINFLKKHYKEKYDNDQNYTYGDFKEMQSNKEDISDTIIDILFDNLNQKSSNILLDEMKGVKRFLRQREKDAFVNQVNKALRQHVDYVKENINTYCVTVSKIGQ</sequence>
<evidence type="ECO:0000313" key="1">
    <source>
        <dbReference type="EMBL" id="ADU30341.1"/>
    </source>
</evidence>